<dbReference type="NCBIfam" id="TIGR00709">
    <property type="entry name" value="dat"/>
    <property type="match status" value="1"/>
</dbReference>
<evidence type="ECO:0000256" key="12">
    <source>
        <dbReference type="ARBA" id="ARBA00031476"/>
    </source>
</evidence>
<evidence type="ECO:0000256" key="7">
    <source>
        <dbReference type="ARBA" id="ARBA00022576"/>
    </source>
</evidence>
<evidence type="ECO:0000313" key="16">
    <source>
        <dbReference type="EMBL" id="AKJ14883.1"/>
    </source>
</evidence>
<evidence type="ECO:0000256" key="4">
    <source>
        <dbReference type="ARBA" id="ARBA00008954"/>
    </source>
</evidence>
<dbReference type="InterPro" id="IPR005814">
    <property type="entry name" value="Aminotrans_3"/>
</dbReference>
<dbReference type="InterPro" id="IPR015422">
    <property type="entry name" value="PyrdxlP-dep_Trfase_small"/>
</dbReference>
<evidence type="ECO:0000256" key="14">
    <source>
        <dbReference type="RuleBase" id="RU003560"/>
    </source>
</evidence>
<feature type="compositionally biased region" description="Basic and acidic residues" evidence="15">
    <location>
        <begin position="11"/>
        <end position="25"/>
    </location>
</feature>
<dbReference type="EC" id="2.6.1.76" evidence="5"/>
<dbReference type="InterPro" id="IPR004637">
    <property type="entry name" value="Dat"/>
</dbReference>
<keyword evidence="17" id="KW-1185">Reference proteome</keyword>
<evidence type="ECO:0000256" key="5">
    <source>
        <dbReference type="ARBA" id="ARBA00013155"/>
    </source>
</evidence>
<comment type="function">
    <text evidence="2">Catalyzes reversively the conversion of L-aspartate beta-semialdehyde (ASA) to L-2,4-diaminobutyrate (DABA) by transamination with L-glutamate.</text>
</comment>
<organism evidence="16 17">
    <name type="scientific">Streptomyces incarnatus</name>
    <dbReference type="NCBI Taxonomy" id="665007"/>
    <lineage>
        <taxon>Bacteria</taxon>
        <taxon>Bacillati</taxon>
        <taxon>Actinomycetota</taxon>
        <taxon>Actinomycetes</taxon>
        <taxon>Kitasatosporales</taxon>
        <taxon>Streptomycetaceae</taxon>
        <taxon>Streptomyces</taxon>
    </lineage>
</organism>
<dbReference type="InterPro" id="IPR015421">
    <property type="entry name" value="PyrdxlP-dep_Trfase_major"/>
</dbReference>
<evidence type="ECO:0000256" key="6">
    <source>
        <dbReference type="ARBA" id="ARBA00014798"/>
    </source>
</evidence>
<sequence length="434" mass="46598">MPSQSPPAPTRAERPPHPRESEVRSYSRKFPAVFARGRGSFLHDEEGRTFIDFFCGSGALNYGHNPTAVKERLLRYMTDDGLAHGLDLFTVARRDFLDALDETVLAPRGLSHKVQFCGPTGTNAVEAALKLARKATGRRGVVSFYGGFHGVSAGSLAVTGDLAARAALGTDPSGTVFVPYPEGPTGAFDSLSYLERMVADRSSGFPPPAAVILETVQSDGGIYCASPEFLRGLRAFTERHGIVLIVDDIFAGCGRTGDFFSFEQAGITPDVITLSKSISGYGLPMALVLISPELDVWLPGEHSGTFRGNQLAFVAATATLDYWRDPDFLARLGENAGVLRRFGERVTAELGLSVRGRGLVAGVDTADAERARRVQELCFQDGLVMERCGRDDEVLRVLPPLTIGREELDRGLDIVRSALAATDVRGPGHAADAA</sequence>
<dbReference type="SUPFAM" id="SSF53383">
    <property type="entry name" value="PLP-dependent transferases"/>
    <property type="match status" value="1"/>
</dbReference>
<gene>
    <name evidence="16" type="ORF">ABB07_33955</name>
</gene>
<evidence type="ECO:0000256" key="9">
    <source>
        <dbReference type="ARBA" id="ARBA00022898"/>
    </source>
</evidence>
<evidence type="ECO:0000256" key="15">
    <source>
        <dbReference type="SAM" id="MobiDB-lite"/>
    </source>
</evidence>
<feature type="region of interest" description="Disordered" evidence="15">
    <location>
        <begin position="1"/>
        <end position="25"/>
    </location>
</feature>
<dbReference type="EMBL" id="CP011497">
    <property type="protein sequence ID" value="AKJ14883.1"/>
    <property type="molecule type" value="Genomic_DNA"/>
</dbReference>
<dbReference type="InterPro" id="IPR015424">
    <property type="entry name" value="PyrdxlP-dep_Trfase"/>
</dbReference>
<comment type="catalytic activity">
    <reaction evidence="13">
        <text>L-2,4-diaminobutanoate + 2-oxoglutarate = L-aspartate 4-semialdehyde + L-glutamate</text>
        <dbReference type="Rhea" id="RHEA:11160"/>
        <dbReference type="ChEBI" id="CHEBI:16810"/>
        <dbReference type="ChEBI" id="CHEBI:29985"/>
        <dbReference type="ChEBI" id="CHEBI:58761"/>
        <dbReference type="ChEBI" id="CHEBI:537519"/>
        <dbReference type="EC" id="2.6.1.76"/>
    </reaction>
</comment>
<dbReference type="CDD" id="cd00610">
    <property type="entry name" value="OAT_like"/>
    <property type="match status" value="1"/>
</dbReference>
<evidence type="ECO:0000256" key="2">
    <source>
        <dbReference type="ARBA" id="ARBA00002189"/>
    </source>
</evidence>
<protein>
    <recommendedName>
        <fullName evidence="6">Diaminobutyrate--2-oxoglutarate transaminase</fullName>
        <ecNumber evidence="5">2.6.1.76</ecNumber>
    </recommendedName>
    <alternativeName>
        <fullName evidence="11">DABA aminotransferase</fullName>
    </alternativeName>
    <alternativeName>
        <fullName evidence="12">Diaminobutyrate--2-oxoglutarate aminotransferase</fullName>
    </alternativeName>
    <alternativeName>
        <fullName evidence="10">L-2,4-diaminobutyric acid transaminase</fullName>
    </alternativeName>
</protein>
<keyword evidence="8" id="KW-0808">Transferase</keyword>
<evidence type="ECO:0000256" key="1">
    <source>
        <dbReference type="ARBA" id="ARBA00001933"/>
    </source>
</evidence>
<name>A0ABM5TV14_9ACTN</name>
<keyword evidence="7" id="KW-0032">Aminotransferase</keyword>
<evidence type="ECO:0000256" key="11">
    <source>
        <dbReference type="ARBA" id="ARBA00030665"/>
    </source>
</evidence>
<dbReference type="Gene3D" id="3.90.1150.10">
    <property type="entry name" value="Aspartate Aminotransferase, domain 1"/>
    <property type="match status" value="1"/>
</dbReference>
<dbReference type="PIRSF" id="PIRSF000521">
    <property type="entry name" value="Transaminase_4ab_Lys_Orn"/>
    <property type="match status" value="1"/>
</dbReference>
<comment type="similarity">
    <text evidence="4 14">Belongs to the class-III pyridoxal-phosphate-dependent aminotransferase family.</text>
</comment>
<evidence type="ECO:0000256" key="13">
    <source>
        <dbReference type="ARBA" id="ARBA00049111"/>
    </source>
</evidence>
<dbReference type="PANTHER" id="PTHR43552">
    <property type="entry name" value="DIAMINOBUTYRATE--2-OXOGLUTARATE AMINOTRANSFERASE"/>
    <property type="match status" value="1"/>
</dbReference>
<keyword evidence="9 14" id="KW-0663">Pyridoxal phosphate</keyword>
<dbReference type="PROSITE" id="PS00600">
    <property type="entry name" value="AA_TRANSFER_CLASS_3"/>
    <property type="match status" value="1"/>
</dbReference>
<evidence type="ECO:0000256" key="3">
    <source>
        <dbReference type="ARBA" id="ARBA00004946"/>
    </source>
</evidence>
<dbReference type="PANTHER" id="PTHR43552:SF2">
    <property type="entry name" value="DIAMINOBUTYRATE--2-OXOGLUTARATE TRANSAMINASE"/>
    <property type="match status" value="1"/>
</dbReference>
<dbReference type="Pfam" id="PF00202">
    <property type="entry name" value="Aminotran_3"/>
    <property type="match status" value="1"/>
</dbReference>
<accession>A0ABM5TV14</accession>
<dbReference type="Gene3D" id="3.40.640.10">
    <property type="entry name" value="Type I PLP-dependent aspartate aminotransferase-like (Major domain)"/>
    <property type="match status" value="1"/>
</dbReference>
<evidence type="ECO:0000256" key="10">
    <source>
        <dbReference type="ARBA" id="ARBA00029744"/>
    </source>
</evidence>
<proteinExistence type="inferred from homology"/>
<evidence type="ECO:0000313" key="17">
    <source>
        <dbReference type="Proteomes" id="UP000035366"/>
    </source>
</evidence>
<dbReference type="NCBIfam" id="NF006733">
    <property type="entry name" value="PRK09264.1"/>
    <property type="match status" value="1"/>
</dbReference>
<comment type="pathway">
    <text evidence="3">Amine and polyamine biosynthesis; ectoine biosynthesis; L-ectoine from L-aspartate 4-semialdehyde: step 1/3.</text>
</comment>
<reference evidence="16 17" key="1">
    <citation type="journal article" date="2015" name="ISME J.">
        <title>Draft Genome Sequence of Streptomyces incarnatus NRRL8089, which Produces the Nucleoside Antibiotic Sinefungin.</title>
        <authorList>
            <person name="Oshima K."/>
            <person name="Hattori M."/>
            <person name="Shimizu H."/>
            <person name="Fukuda K."/>
            <person name="Nemoto M."/>
            <person name="Inagaki K."/>
            <person name="Tamura T."/>
        </authorList>
    </citation>
    <scope>NUCLEOTIDE SEQUENCE [LARGE SCALE GENOMIC DNA]</scope>
    <source>
        <strain evidence="16 17">NRRL 8089</strain>
    </source>
</reference>
<dbReference type="Proteomes" id="UP000035366">
    <property type="component" value="Chromosome"/>
</dbReference>
<dbReference type="InterPro" id="IPR049704">
    <property type="entry name" value="Aminotrans_3_PPA_site"/>
</dbReference>
<evidence type="ECO:0000256" key="8">
    <source>
        <dbReference type="ARBA" id="ARBA00022679"/>
    </source>
</evidence>
<dbReference type="RefSeq" id="WP_208902382.1">
    <property type="nucleotide sequence ID" value="NZ_CP011497.1"/>
</dbReference>
<comment type="cofactor">
    <cofactor evidence="1">
        <name>pyridoxal 5'-phosphate</name>
        <dbReference type="ChEBI" id="CHEBI:597326"/>
    </cofactor>
</comment>